<sequence length="83" mass="9341">MKFEEPALSHNAKRLFWIVVRIATDRGTESVSIRDQEVASRAGFPLKYLKDAQLELKTADLLTIRQGGTRATYELIPVDPSPI</sequence>
<evidence type="ECO:0000313" key="1">
    <source>
        <dbReference type="EMBL" id="SNS77709.1"/>
    </source>
</evidence>
<reference evidence="1 2" key="1">
    <citation type="submission" date="2017-06" db="EMBL/GenBank/DDBJ databases">
        <authorList>
            <person name="Kim H.J."/>
            <person name="Triplett B.A."/>
        </authorList>
    </citation>
    <scope>NUCLEOTIDE SEQUENCE [LARGE SCALE GENOMIC DNA]</scope>
    <source>
        <strain evidence="1 2">DSM 18704</strain>
    </source>
</reference>
<evidence type="ECO:0000313" key="2">
    <source>
        <dbReference type="Proteomes" id="UP000198356"/>
    </source>
</evidence>
<dbReference type="AlphaFoldDB" id="A0A239H8H4"/>
<organism evidence="1 2">
    <name type="scientific">Granulicella rosea</name>
    <dbReference type="NCBI Taxonomy" id="474952"/>
    <lineage>
        <taxon>Bacteria</taxon>
        <taxon>Pseudomonadati</taxon>
        <taxon>Acidobacteriota</taxon>
        <taxon>Terriglobia</taxon>
        <taxon>Terriglobales</taxon>
        <taxon>Acidobacteriaceae</taxon>
        <taxon>Granulicella</taxon>
    </lineage>
</organism>
<gene>
    <name evidence="1" type="ORF">SAMN05421770_102280</name>
</gene>
<proteinExistence type="predicted"/>
<name>A0A239H8H4_9BACT</name>
<dbReference type="EMBL" id="FZOU01000002">
    <property type="protein sequence ID" value="SNS77709.1"/>
    <property type="molecule type" value="Genomic_DNA"/>
</dbReference>
<dbReference type="Proteomes" id="UP000198356">
    <property type="component" value="Unassembled WGS sequence"/>
</dbReference>
<dbReference type="RefSeq" id="WP_089407784.1">
    <property type="nucleotide sequence ID" value="NZ_FZOU01000002.1"/>
</dbReference>
<accession>A0A239H8H4</accession>
<keyword evidence="2" id="KW-1185">Reference proteome</keyword>
<protein>
    <submittedName>
        <fullName evidence="1">Uncharacterized protein</fullName>
    </submittedName>
</protein>